<keyword evidence="1" id="KW-0371">Homeobox</keyword>
<proteinExistence type="predicted"/>
<protein>
    <submittedName>
        <fullName evidence="1">Homeobox protein PKNOX2</fullName>
    </submittedName>
</protein>
<gene>
    <name evidence="1" type="ORF">H4Q32_022260</name>
</gene>
<dbReference type="Proteomes" id="UP000830375">
    <property type="component" value="Unassembled WGS sequence"/>
</dbReference>
<reference evidence="1 2" key="1">
    <citation type="submission" date="2022-01" db="EMBL/GenBank/DDBJ databases">
        <title>A high-quality chromosome-level genome assembly of rohu carp, Labeo rohita.</title>
        <authorList>
            <person name="Arick M.A. II"/>
            <person name="Hsu C.-Y."/>
            <person name="Magbanua Z."/>
            <person name="Pechanova O."/>
            <person name="Grover C."/>
            <person name="Miller E."/>
            <person name="Thrash A."/>
            <person name="Ezzel L."/>
            <person name="Alam S."/>
            <person name="Benzie J."/>
            <person name="Hamilton M."/>
            <person name="Karsi A."/>
            <person name="Lawrence M.L."/>
            <person name="Peterson D.G."/>
        </authorList>
    </citation>
    <scope>NUCLEOTIDE SEQUENCE [LARGE SCALE GENOMIC DNA]</scope>
    <source>
        <strain evidence="2">BAU-BD-2019</strain>
        <tissue evidence="1">Blood</tissue>
    </source>
</reference>
<evidence type="ECO:0000313" key="2">
    <source>
        <dbReference type="Proteomes" id="UP000830375"/>
    </source>
</evidence>
<keyword evidence="2" id="KW-1185">Reference proteome</keyword>
<sequence>MYLHLKDLHVKLSHDATCVPSTSIDHDGHTECSSTIVPGEPTASAAGATQVSVTLDPQAQLESDKRAVYSAAVCKPHAYRSIVGSCLKAAARVRSTGCSTGYD</sequence>
<dbReference type="GO" id="GO:0003677">
    <property type="term" value="F:DNA binding"/>
    <property type="evidence" value="ECO:0007669"/>
    <property type="project" value="UniProtKB-KW"/>
</dbReference>
<dbReference type="EMBL" id="JACTAM010000010">
    <property type="protein sequence ID" value="KAI2659742.1"/>
    <property type="molecule type" value="Genomic_DNA"/>
</dbReference>
<evidence type="ECO:0000313" key="1">
    <source>
        <dbReference type="EMBL" id="KAI2659742.1"/>
    </source>
</evidence>
<accession>A0ABQ8MBS6</accession>
<keyword evidence="1" id="KW-0238">DNA-binding</keyword>
<comment type="caution">
    <text evidence="1">The sequence shown here is derived from an EMBL/GenBank/DDBJ whole genome shotgun (WGS) entry which is preliminary data.</text>
</comment>
<organism evidence="1 2">
    <name type="scientific">Labeo rohita</name>
    <name type="common">Indian major carp</name>
    <name type="synonym">Cyprinus rohita</name>
    <dbReference type="NCBI Taxonomy" id="84645"/>
    <lineage>
        <taxon>Eukaryota</taxon>
        <taxon>Metazoa</taxon>
        <taxon>Chordata</taxon>
        <taxon>Craniata</taxon>
        <taxon>Vertebrata</taxon>
        <taxon>Euteleostomi</taxon>
        <taxon>Actinopterygii</taxon>
        <taxon>Neopterygii</taxon>
        <taxon>Teleostei</taxon>
        <taxon>Ostariophysi</taxon>
        <taxon>Cypriniformes</taxon>
        <taxon>Cyprinidae</taxon>
        <taxon>Labeoninae</taxon>
        <taxon>Labeonini</taxon>
        <taxon>Labeo</taxon>
    </lineage>
</organism>
<name>A0ABQ8MBS6_LABRO</name>